<name>A0A8C1LLH2_CYPCA</name>
<sequence>MQVDRLRLTPKEKQRRLLDGLCLYCAAQGHRAHSCPAKAARSPQSVNLSGTAISPTHRSRTHLSVSLFTKHSLFKASALVDSGAEGKFIEEWACARDIPIQPLQSPIVAHGLDGQPLMQISHITDSVSVLTSGNHREDLRFLVCKSPSVPLVLGHPWLVRHGPNINWADNLVLSWSQYCHTHCLLSALSPVSVSVSLQEEEADLSRVPACYHDLRAVFSRSRAVSLPPHRPYDCAINLLPGASPPCGRLYSLSAPERKAMEKYLSDSLAAGIIRPSSSPSGAGFFFVKKKDGSLRPCIDYRGLNDITVKNRFPLPLMSSAFDLLQGAEFFTKLDLRNAYHLVRIREGDEWKTAFNTPRGHFEYRVLPFSLSNPPAVFQALVNDVLRDMIDRFIFVYLDDILIFSSSFQDHVQHVRQVLQRLLENQLFVKAEKCEFHVQSVSFLGHIISVGGIRMDPAKVRAVSEWPAPDSRKALQRFLGFANFYRRFIRNFGQVAAPLTALTSTKVNFCWSADAQAAFN</sequence>
<evidence type="ECO:0000256" key="1">
    <source>
        <dbReference type="ARBA" id="ARBA00010879"/>
    </source>
</evidence>
<dbReference type="AlphaFoldDB" id="A0A8C1LLH2"/>
<dbReference type="SUPFAM" id="SSF56672">
    <property type="entry name" value="DNA/RNA polymerases"/>
    <property type="match status" value="1"/>
</dbReference>
<dbReference type="Gene3D" id="3.10.10.10">
    <property type="entry name" value="HIV Type 1 Reverse Transcriptase, subunit A, domain 1"/>
    <property type="match status" value="1"/>
</dbReference>
<organism evidence="4 5">
    <name type="scientific">Cyprinus carpio</name>
    <name type="common">Common carp</name>
    <dbReference type="NCBI Taxonomy" id="7962"/>
    <lineage>
        <taxon>Eukaryota</taxon>
        <taxon>Metazoa</taxon>
        <taxon>Chordata</taxon>
        <taxon>Craniata</taxon>
        <taxon>Vertebrata</taxon>
        <taxon>Euteleostomi</taxon>
        <taxon>Actinopterygii</taxon>
        <taxon>Neopterygii</taxon>
        <taxon>Teleostei</taxon>
        <taxon>Ostariophysi</taxon>
        <taxon>Cypriniformes</taxon>
        <taxon>Cyprinidae</taxon>
        <taxon>Cyprininae</taxon>
        <taxon>Cyprinus</taxon>
    </lineage>
</organism>
<dbReference type="InterPro" id="IPR021109">
    <property type="entry name" value="Peptidase_aspartic_dom_sf"/>
</dbReference>
<reference evidence="4" key="2">
    <citation type="submission" date="2025-09" db="UniProtKB">
        <authorList>
            <consortium name="Ensembl"/>
        </authorList>
    </citation>
    <scope>IDENTIFICATION</scope>
</reference>
<dbReference type="SUPFAM" id="SSF57756">
    <property type="entry name" value="Retrovirus zinc finger-like domains"/>
    <property type="match status" value="1"/>
</dbReference>
<evidence type="ECO:0000259" key="3">
    <source>
        <dbReference type="PROSITE" id="PS50878"/>
    </source>
</evidence>
<dbReference type="CDD" id="cd01647">
    <property type="entry name" value="RT_LTR"/>
    <property type="match status" value="1"/>
</dbReference>
<reference evidence="4" key="1">
    <citation type="submission" date="2025-08" db="UniProtKB">
        <authorList>
            <consortium name="Ensembl"/>
        </authorList>
    </citation>
    <scope>IDENTIFICATION</scope>
</reference>
<comment type="similarity">
    <text evidence="1">Belongs to the beta type-B retroviral polymerase family. HERV class-II K(HML-2) pol subfamily.</text>
</comment>
<evidence type="ECO:0000313" key="4">
    <source>
        <dbReference type="Ensembl" id="ENSCCRP00010063708.1"/>
    </source>
</evidence>
<dbReference type="InterPro" id="IPR043502">
    <property type="entry name" value="DNA/RNA_pol_sf"/>
</dbReference>
<dbReference type="GO" id="GO:0003676">
    <property type="term" value="F:nucleic acid binding"/>
    <property type="evidence" value="ECO:0007669"/>
    <property type="project" value="InterPro"/>
</dbReference>
<dbReference type="Proteomes" id="UP000694427">
    <property type="component" value="Unplaced"/>
</dbReference>
<evidence type="ECO:0000256" key="2">
    <source>
        <dbReference type="ARBA" id="ARBA00012180"/>
    </source>
</evidence>
<dbReference type="InterPro" id="IPR053134">
    <property type="entry name" value="RNA-dir_DNA_polymerase"/>
</dbReference>
<dbReference type="InterPro" id="IPR043128">
    <property type="entry name" value="Rev_trsase/Diguanyl_cyclase"/>
</dbReference>
<feature type="domain" description="Reverse transcriptase" evidence="3">
    <location>
        <begin position="268"/>
        <end position="447"/>
    </location>
</feature>
<dbReference type="FunFam" id="3.30.70.270:FF:000020">
    <property type="entry name" value="Transposon Tf2-6 polyprotein-like Protein"/>
    <property type="match status" value="1"/>
</dbReference>
<dbReference type="Pfam" id="PF00078">
    <property type="entry name" value="RVT_1"/>
    <property type="match status" value="1"/>
</dbReference>
<dbReference type="EC" id="3.1.26.4" evidence="2"/>
<accession>A0A8C1LLH2</accession>
<dbReference type="PANTHER" id="PTHR24559">
    <property type="entry name" value="TRANSPOSON TY3-I GAG-POL POLYPROTEIN"/>
    <property type="match status" value="1"/>
</dbReference>
<dbReference type="GO" id="GO:0008270">
    <property type="term" value="F:zinc ion binding"/>
    <property type="evidence" value="ECO:0007669"/>
    <property type="project" value="InterPro"/>
</dbReference>
<dbReference type="Ensembl" id="ENSCCRT00010069967.1">
    <property type="protein sequence ID" value="ENSCCRP00010063708.1"/>
    <property type="gene ID" value="ENSCCRG00010027183.1"/>
</dbReference>
<dbReference type="Gene3D" id="2.40.70.10">
    <property type="entry name" value="Acid Proteases"/>
    <property type="match status" value="1"/>
</dbReference>
<dbReference type="PANTHER" id="PTHR24559:SF440">
    <property type="entry name" value="RIBONUCLEASE H"/>
    <property type="match status" value="1"/>
</dbReference>
<evidence type="ECO:0000313" key="5">
    <source>
        <dbReference type="Proteomes" id="UP000694427"/>
    </source>
</evidence>
<dbReference type="PROSITE" id="PS50878">
    <property type="entry name" value="RT_POL"/>
    <property type="match status" value="1"/>
</dbReference>
<keyword evidence="5" id="KW-1185">Reference proteome</keyword>
<dbReference type="InterPro" id="IPR036875">
    <property type="entry name" value="Znf_CCHC_sf"/>
</dbReference>
<protein>
    <recommendedName>
        <fullName evidence="2">ribonuclease H</fullName>
        <ecNumber evidence="2">3.1.26.4</ecNumber>
    </recommendedName>
</protein>
<dbReference type="Gene3D" id="3.30.70.270">
    <property type="match status" value="2"/>
</dbReference>
<dbReference type="InterPro" id="IPR000477">
    <property type="entry name" value="RT_dom"/>
</dbReference>
<dbReference type="GO" id="GO:0004523">
    <property type="term" value="F:RNA-DNA hybrid ribonuclease activity"/>
    <property type="evidence" value="ECO:0007669"/>
    <property type="project" value="UniProtKB-EC"/>
</dbReference>
<proteinExistence type="inferred from homology"/>
<dbReference type="CDD" id="cd00303">
    <property type="entry name" value="retropepsin_like"/>
    <property type="match status" value="1"/>
</dbReference>